<protein>
    <submittedName>
        <fullName evidence="1">Uncharacterized protein</fullName>
    </submittedName>
</protein>
<organism evidence="1">
    <name type="scientific">marine sediment metagenome</name>
    <dbReference type="NCBI Taxonomy" id="412755"/>
    <lineage>
        <taxon>unclassified sequences</taxon>
        <taxon>metagenomes</taxon>
        <taxon>ecological metagenomes</taxon>
    </lineage>
</organism>
<gene>
    <name evidence="1" type="ORF">LCGC14_2928780</name>
</gene>
<evidence type="ECO:0000313" key="1">
    <source>
        <dbReference type="EMBL" id="KKK69966.1"/>
    </source>
</evidence>
<comment type="caution">
    <text evidence="1">The sequence shown here is derived from an EMBL/GenBank/DDBJ whole genome shotgun (WGS) entry which is preliminary data.</text>
</comment>
<accession>A0A0F9ACP4</accession>
<dbReference type="EMBL" id="LAZR01058404">
    <property type="protein sequence ID" value="KKK69966.1"/>
    <property type="molecule type" value="Genomic_DNA"/>
</dbReference>
<name>A0A0F9ACP4_9ZZZZ</name>
<sequence>MILKLKVRFDYSTYEDIEMSEPIDFAKAKKRKMRVPRKKKKFECPRCFLEVDLRQDENNQITYYQSEYIRIRDRCGDLEEALKEIYALNGEDEHIQDIMVELDI</sequence>
<reference evidence="1" key="1">
    <citation type="journal article" date="2015" name="Nature">
        <title>Complex archaea that bridge the gap between prokaryotes and eukaryotes.</title>
        <authorList>
            <person name="Spang A."/>
            <person name="Saw J.H."/>
            <person name="Jorgensen S.L."/>
            <person name="Zaremba-Niedzwiedzka K."/>
            <person name="Martijn J."/>
            <person name="Lind A.E."/>
            <person name="van Eijk R."/>
            <person name="Schleper C."/>
            <person name="Guy L."/>
            <person name="Ettema T.J."/>
        </authorList>
    </citation>
    <scope>NUCLEOTIDE SEQUENCE</scope>
</reference>
<proteinExistence type="predicted"/>
<dbReference type="AlphaFoldDB" id="A0A0F9ACP4"/>